<protein>
    <submittedName>
        <fullName evidence="2">Uncharacterized protein</fullName>
    </submittedName>
</protein>
<dbReference type="OrthoDB" id="4220319at2759"/>
<evidence type="ECO:0000313" key="3">
    <source>
        <dbReference type="Proteomes" id="UP000091918"/>
    </source>
</evidence>
<dbReference type="Proteomes" id="UP000091918">
    <property type="component" value="Unassembled WGS sequence"/>
</dbReference>
<sequence length="118" mass="12802">MATLQASIRRSSSTLSSSYKPSLITIIQPSRPIQHRFINRVQASSFTASSTAKKEAQQEIKDQNRPHLDPNSAESADSSTYEVTSQQAAFGPSNTALESELEEARQVSASGHYSNGTD</sequence>
<dbReference type="EMBL" id="LGUA01000309">
    <property type="protein sequence ID" value="OAX82407.1"/>
    <property type="molecule type" value="Genomic_DNA"/>
</dbReference>
<feature type="compositionally biased region" description="Polar residues" evidence="1">
    <location>
        <begin position="72"/>
        <end position="97"/>
    </location>
</feature>
<proteinExistence type="predicted"/>
<dbReference type="AlphaFoldDB" id="A0A1B7P0L6"/>
<keyword evidence="3" id="KW-1185">Reference proteome</keyword>
<name>A0A1B7P0L6_9EURO</name>
<feature type="compositionally biased region" description="Polar residues" evidence="1">
    <location>
        <begin position="107"/>
        <end position="118"/>
    </location>
</feature>
<dbReference type="STRING" id="1658172.A0A1B7P0L6"/>
<feature type="region of interest" description="Disordered" evidence="1">
    <location>
        <begin position="1"/>
        <end position="20"/>
    </location>
</feature>
<feature type="compositionally biased region" description="Basic and acidic residues" evidence="1">
    <location>
        <begin position="52"/>
        <end position="68"/>
    </location>
</feature>
<feature type="region of interest" description="Disordered" evidence="1">
    <location>
        <begin position="45"/>
        <end position="118"/>
    </location>
</feature>
<comment type="caution">
    <text evidence="2">The sequence shown here is derived from an EMBL/GenBank/DDBJ whole genome shotgun (WGS) entry which is preliminary data.</text>
</comment>
<accession>A0A1B7P0L6</accession>
<reference evidence="2 3" key="1">
    <citation type="submission" date="2015-07" db="EMBL/GenBank/DDBJ databases">
        <title>Emmonsia species relationships and genome sequence.</title>
        <authorList>
            <person name="Cuomo C.A."/>
            <person name="Schwartz I.S."/>
            <person name="Kenyon C."/>
            <person name="de Hoog G.S."/>
            <person name="Govender N.P."/>
            <person name="Botha A."/>
            <person name="Moreno L."/>
            <person name="de Vries M."/>
            <person name="Munoz J.F."/>
            <person name="Stielow J.B."/>
        </authorList>
    </citation>
    <scope>NUCLEOTIDE SEQUENCE [LARGE SCALE GENOMIC DNA]</scope>
    <source>
        <strain evidence="2 3">CBS 136260</strain>
    </source>
</reference>
<gene>
    <name evidence="2" type="ORF">ACJ72_03235</name>
</gene>
<feature type="compositionally biased region" description="Low complexity" evidence="1">
    <location>
        <begin position="7"/>
        <end position="20"/>
    </location>
</feature>
<evidence type="ECO:0000256" key="1">
    <source>
        <dbReference type="SAM" id="MobiDB-lite"/>
    </source>
</evidence>
<evidence type="ECO:0000313" key="2">
    <source>
        <dbReference type="EMBL" id="OAX82407.1"/>
    </source>
</evidence>
<organism evidence="2 3">
    <name type="scientific">Emergomyces africanus</name>
    <dbReference type="NCBI Taxonomy" id="1955775"/>
    <lineage>
        <taxon>Eukaryota</taxon>
        <taxon>Fungi</taxon>
        <taxon>Dikarya</taxon>
        <taxon>Ascomycota</taxon>
        <taxon>Pezizomycotina</taxon>
        <taxon>Eurotiomycetes</taxon>
        <taxon>Eurotiomycetidae</taxon>
        <taxon>Onygenales</taxon>
        <taxon>Ajellomycetaceae</taxon>
        <taxon>Emergomyces</taxon>
    </lineage>
</organism>